<sequence>LTAVASGHKTGEGLARQFLLSQTVAASGLGFRRAKSLLLVRVGGEIQELLVLRPWRLQALTPASARSPSYVCLIYASISFVARASLFTAGLVYGKVKLSYLKAKANTVKSRSTQWNVDELSFCSFIGSLMFVMKDRSFLDDVLEQSLTVSPALGEMDIWVGRGVFRGSRPPPETAESTRRPPRCRIRRHIWRLLDPLWYREVEDGRHGPSVESAEYWSYASAAASALYSEGALPPGSLVVAPHQLPVIPASCCTDLAASSLGPQGLLLLMGPPAVQGPPSGHGLRRIRRGTGRRSVCV</sequence>
<organism evidence="1 2">
    <name type="scientific">Colocasia esculenta</name>
    <name type="common">Wild taro</name>
    <name type="synonym">Arum esculentum</name>
    <dbReference type="NCBI Taxonomy" id="4460"/>
    <lineage>
        <taxon>Eukaryota</taxon>
        <taxon>Viridiplantae</taxon>
        <taxon>Streptophyta</taxon>
        <taxon>Embryophyta</taxon>
        <taxon>Tracheophyta</taxon>
        <taxon>Spermatophyta</taxon>
        <taxon>Magnoliopsida</taxon>
        <taxon>Liliopsida</taxon>
        <taxon>Araceae</taxon>
        <taxon>Aroideae</taxon>
        <taxon>Colocasieae</taxon>
        <taxon>Colocasia</taxon>
    </lineage>
</organism>
<dbReference type="Proteomes" id="UP000652761">
    <property type="component" value="Unassembled WGS sequence"/>
</dbReference>
<name>A0A843W019_COLES</name>
<evidence type="ECO:0000313" key="2">
    <source>
        <dbReference type="Proteomes" id="UP000652761"/>
    </source>
</evidence>
<comment type="caution">
    <text evidence="1">The sequence shown here is derived from an EMBL/GenBank/DDBJ whole genome shotgun (WGS) entry which is preliminary data.</text>
</comment>
<dbReference type="EMBL" id="NMUH01003225">
    <property type="protein sequence ID" value="MQM04483.1"/>
    <property type="molecule type" value="Genomic_DNA"/>
</dbReference>
<keyword evidence="2" id="KW-1185">Reference proteome</keyword>
<accession>A0A843W019</accession>
<evidence type="ECO:0000313" key="1">
    <source>
        <dbReference type="EMBL" id="MQM04483.1"/>
    </source>
</evidence>
<reference evidence="1" key="1">
    <citation type="submission" date="2017-07" db="EMBL/GenBank/DDBJ databases">
        <title>Taro Niue Genome Assembly and Annotation.</title>
        <authorList>
            <person name="Atibalentja N."/>
            <person name="Keating K."/>
            <person name="Fields C.J."/>
        </authorList>
    </citation>
    <scope>NUCLEOTIDE SEQUENCE</scope>
    <source>
        <strain evidence="1">Niue_2</strain>
        <tissue evidence="1">Leaf</tissue>
    </source>
</reference>
<dbReference type="AlphaFoldDB" id="A0A843W019"/>
<feature type="non-terminal residue" evidence="1">
    <location>
        <position position="1"/>
    </location>
</feature>
<protein>
    <submittedName>
        <fullName evidence="1">Uncharacterized protein</fullName>
    </submittedName>
</protein>
<dbReference type="OrthoDB" id="850010at2759"/>
<gene>
    <name evidence="1" type="ORF">Taro_037279</name>
</gene>
<proteinExistence type="predicted"/>